<name>A0A8I1EB19_PSEPU</name>
<sequence length="256" mass="28943">MQIHQIPVSKIFALPSVDAMSLLDSVAEETTITEPLIVRQVGNMYQVIVGAKHWLQATVAGRPSVPAEIREMSDEEAHKLAILSRLNLQDLDFEAAAAQMPELFKTLKEDMALSAAIEQSRLKIAEKTADQAPVFTLRERMPAEICDLFRNDFERDEVIDGVMNLTPKADIKTCNDDFDRFLKGLDAGELHLEGHLFGVNSYLITYVEAYLDDDTIQEAFPAGEWESLSENRQEEILKEARRIHAKVDELLFLDRL</sequence>
<dbReference type="EMBL" id="JAEHTE010000001">
    <property type="protein sequence ID" value="MBI6882702.1"/>
    <property type="molecule type" value="Genomic_DNA"/>
</dbReference>
<protein>
    <recommendedName>
        <fullName evidence="1">ParB-like N-terminal domain-containing protein</fullName>
    </recommendedName>
</protein>
<dbReference type="Proteomes" id="UP000637061">
    <property type="component" value="Unassembled WGS sequence"/>
</dbReference>
<organism evidence="2 3">
    <name type="scientific">Pseudomonas putida</name>
    <name type="common">Arthrobacter siderocapsulatus</name>
    <dbReference type="NCBI Taxonomy" id="303"/>
    <lineage>
        <taxon>Bacteria</taxon>
        <taxon>Pseudomonadati</taxon>
        <taxon>Pseudomonadota</taxon>
        <taxon>Gammaproteobacteria</taxon>
        <taxon>Pseudomonadales</taxon>
        <taxon>Pseudomonadaceae</taxon>
        <taxon>Pseudomonas</taxon>
    </lineage>
</organism>
<dbReference type="AlphaFoldDB" id="A0A8I1EB19"/>
<evidence type="ECO:0000313" key="3">
    <source>
        <dbReference type="Proteomes" id="UP000637061"/>
    </source>
</evidence>
<evidence type="ECO:0000313" key="2">
    <source>
        <dbReference type="EMBL" id="MBI6882702.1"/>
    </source>
</evidence>
<dbReference type="Pfam" id="PF02195">
    <property type="entry name" value="ParB_N"/>
    <property type="match status" value="1"/>
</dbReference>
<proteinExistence type="predicted"/>
<evidence type="ECO:0000259" key="1">
    <source>
        <dbReference type="Pfam" id="PF02195"/>
    </source>
</evidence>
<dbReference type="InterPro" id="IPR036086">
    <property type="entry name" value="ParB/Sulfiredoxin_sf"/>
</dbReference>
<accession>A0A8I1EB19</accession>
<feature type="domain" description="ParB-like N-terminal" evidence="1">
    <location>
        <begin position="20"/>
        <end position="83"/>
    </location>
</feature>
<gene>
    <name evidence="2" type="ORF">JEU22_02145</name>
</gene>
<comment type="caution">
    <text evidence="2">The sequence shown here is derived from an EMBL/GenBank/DDBJ whole genome shotgun (WGS) entry which is preliminary data.</text>
</comment>
<dbReference type="SUPFAM" id="SSF110849">
    <property type="entry name" value="ParB/Sulfiredoxin"/>
    <property type="match status" value="1"/>
</dbReference>
<reference evidence="2" key="1">
    <citation type="submission" date="2020-12" db="EMBL/GenBank/DDBJ databases">
        <title>Enhanced detection system for hospital associated transmission using whole genome sequencing surveillance.</title>
        <authorList>
            <person name="Harrison L.H."/>
            <person name="Van Tyne D."/>
            <person name="Marsh J.W."/>
            <person name="Griffith M.P."/>
            <person name="Snyder D.J."/>
            <person name="Cooper V.S."/>
            <person name="Mustapha M."/>
        </authorList>
    </citation>
    <scope>NUCLEOTIDE SEQUENCE</scope>
    <source>
        <strain evidence="2">PSB00042</strain>
    </source>
</reference>
<dbReference type="Gene3D" id="3.90.1530.10">
    <property type="entry name" value="Conserved hypothetical protein from pyrococcus furiosus pfu- 392566-001, ParB domain"/>
    <property type="match status" value="1"/>
</dbReference>
<dbReference type="InterPro" id="IPR003115">
    <property type="entry name" value="ParB_N"/>
</dbReference>
<dbReference type="RefSeq" id="WP_198746310.1">
    <property type="nucleotide sequence ID" value="NZ_JAEHTE010000001.1"/>
</dbReference>